<evidence type="ECO:0000313" key="1">
    <source>
        <dbReference type="EMBL" id="KIC55914.1"/>
    </source>
</evidence>
<sequence>MLTDRSQRWRDRRARFIPAATVIRPCDYAVDVIDCERQARPFVEAHHYAGSFPASRLSVGLFDQTGRRPVLVGVATFSTPMNNQVVPAHTGLPSPEGVELGRLVLLDSVAGNGETYFLSRAVRLLRREKPAVLSVVSYADPVERRDGAGRLVKPGHVGRVYQAMSATYRGRARARTLHVMPDGQVFSGRATSKIQNREQGYAYAVDQLVAAGAVRPDRKDDLRAWYAGLLATGFLRRRRHPGNHVYAFSLTQAARLAARALPSLPYPVDGFQFGEAA</sequence>
<dbReference type="AlphaFoldDB" id="A0A0B4C4F3"/>
<reference evidence="1 2" key="1">
    <citation type="submission" date="2014-12" db="EMBL/GenBank/DDBJ databases">
        <title>Genome sequencing of Brevundimonas nasdae TPW30.</title>
        <authorList>
            <person name="Tan P.W."/>
            <person name="Chan K.-G."/>
        </authorList>
    </citation>
    <scope>NUCLEOTIDE SEQUENCE [LARGE SCALE GENOMIC DNA]</scope>
    <source>
        <strain evidence="1 2">TPW30</strain>
    </source>
</reference>
<dbReference type="STRING" id="172043.RM53_14510"/>
<comment type="caution">
    <text evidence="1">The sequence shown here is derived from an EMBL/GenBank/DDBJ whole genome shotgun (WGS) entry which is preliminary data.</text>
</comment>
<dbReference type="Pfam" id="PF25680">
    <property type="entry name" value="Mom"/>
    <property type="match status" value="1"/>
</dbReference>
<name>A0A0B4C4F3_9CAUL</name>
<accession>A0A0B4C4F3</accession>
<organism evidence="1 2">
    <name type="scientific">Brevundimonas nasdae</name>
    <dbReference type="NCBI Taxonomy" id="172043"/>
    <lineage>
        <taxon>Bacteria</taxon>
        <taxon>Pseudomonadati</taxon>
        <taxon>Pseudomonadota</taxon>
        <taxon>Alphaproteobacteria</taxon>
        <taxon>Caulobacterales</taxon>
        <taxon>Caulobacteraceae</taxon>
        <taxon>Brevundimonas</taxon>
    </lineage>
</organism>
<protein>
    <submittedName>
        <fullName evidence="1">Uncharacterized protein</fullName>
    </submittedName>
</protein>
<gene>
    <name evidence="1" type="ORF">RM53_14510</name>
</gene>
<dbReference type="RefSeq" id="WP_039247852.1">
    <property type="nucleotide sequence ID" value="NZ_JWSY01000028.1"/>
</dbReference>
<dbReference type="InterPro" id="IPR057895">
    <property type="entry name" value="Mom"/>
</dbReference>
<dbReference type="EMBL" id="JWSY01000028">
    <property type="protein sequence ID" value="KIC55914.1"/>
    <property type="molecule type" value="Genomic_DNA"/>
</dbReference>
<evidence type="ECO:0000313" key="2">
    <source>
        <dbReference type="Proteomes" id="UP000031166"/>
    </source>
</evidence>
<dbReference type="Proteomes" id="UP000031166">
    <property type="component" value="Unassembled WGS sequence"/>
</dbReference>
<proteinExistence type="predicted"/>